<dbReference type="NCBIfam" id="TIGR02227">
    <property type="entry name" value="sigpep_I_bact"/>
    <property type="match status" value="1"/>
</dbReference>
<evidence type="ECO:0000256" key="1">
    <source>
        <dbReference type="ARBA" id="ARBA00000677"/>
    </source>
</evidence>
<comment type="catalytic activity">
    <reaction evidence="1 7">
        <text>Cleavage of hydrophobic, N-terminal signal or leader sequences from secreted and periplasmic proteins.</text>
        <dbReference type="EC" id="3.4.21.89"/>
    </reaction>
</comment>
<dbReference type="PANTHER" id="PTHR43390">
    <property type="entry name" value="SIGNAL PEPTIDASE I"/>
    <property type="match status" value="1"/>
</dbReference>
<dbReference type="InterPro" id="IPR019533">
    <property type="entry name" value="Peptidase_S26"/>
</dbReference>
<feature type="transmembrane region" description="Helical" evidence="7">
    <location>
        <begin position="20"/>
        <end position="38"/>
    </location>
</feature>
<dbReference type="Gene3D" id="2.10.109.10">
    <property type="entry name" value="Umud Fragment, subunit A"/>
    <property type="match status" value="1"/>
</dbReference>
<keyword evidence="7" id="KW-0472">Membrane</keyword>
<reference evidence="9" key="1">
    <citation type="submission" date="2020-01" db="EMBL/GenBank/DDBJ databases">
        <authorList>
            <person name="Meier V. D."/>
            <person name="Meier V D."/>
        </authorList>
    </citation>
    <scope>NUCLEOTIDE SEQUENCE</scope>
    <source>
        <strain evidence="9">HLG_WM_MAG_01</strain>
    </source>
</reference>
<dbReference type="PANTHER" id="PTHR43390:SF1">
    <property type="entry name" value="CHLOROPLAST PROCESSING PEPTIDASE"/>
    <property type="match status" value="1"/>
</dbReference>
<protein>
    <recommendedName>
        <fullName evidence="4 7">Signal peptidase I</fullName>
        <ecNumber evidence="3 7">3.4.21.89</ecNumber>
    </recommendedName>
</protein>
<dbReference type="CDD" id="cd06530">
    <property type="entry name" value="S26_SPase_I"/>
    <property type="match status" value="1"/>
</dbReference>
<organism evidence="9">
    <name type="scientific">uncultured Sulfurovum sp</name>
    <dbReference type="NCBI Taxonomy" id="269237"/>
    <lineage>
        <taxon>Bacteria</taxon>
        <taxon>Pseudomonadati</taxon>
        <taxon>Campylobacterota</taxon>
        <taxon>Epsilonproteobacteria</taxon>
        <taxon>Campylobacterales</taxon>
        <taxon>Sulfurovaceae</taxon>
        <taxon>Sulfurovum</taxon>
        <taxon>environmental samples</taxon>
    </lineage>
</organism>
<dbReference type="EC" id="3.4.21.89" evidence="3 7"/>
<dbReference type="InterPro" id="IPR000223">
    <property type="entry name" value="Pept_S26A_signal_pept_1"/>
</dbReference>
<gene>
    <name evidence="9" type="ORF">HELGO_WM1963</name>
</gene>
<dbReference type="AlphaFoldDB" id="A0A6S6UGV2"/>
<evidence type="ECO:0000256" key="7">
    <source>
        <dbReference type="RuleBase" id="RU362042"/>
    </source>
</evidence>
<feature type="active site" evidence="6">
    <location>
        <position position="110"/>
    </location>
</feature>
<sequence length="319" mass="37264">MESFKKFLSAFSRFASSWTGTIIIVLFLIFFVAQSFVIPSGSMKRTQLIGDFLFAKKFSYGIPTPHLPWLEVPILPDFNDNGHLIEGPRPQREEIVIFRNPKTPKIHFVKRCVAIGGDEILFDNKKLYIHFHNLTDETSIKNKYPDANIVKLNNKLWVLNPYMSTYPGIQYKPEYNSNSFELLNAHYQANNPIDMKPQYIEELGKNLFYTKVAPDHYYMVGDNRDNSNDSRFWGAVPYKNIVGKPWLIYMSLEFRSYQKVMHGDQHGSGKDHDKLSRICPQMDIGSSECEALWDKQRYTIRWGRIGRRIDTLQYEQPIE</sequence>
<dbReference type="Pfam" id="PF10502">
    <property type="entry name" value="Peptidase_S26"/>
    <property type="match status" value="1"/>
</dbReference>
<dbReference type="PROSITE" id="PS00761">
    <property type="entry name" value="SPASE_I_3"/>
    <property type="match status" value="1"/>
</dbReference>
<dbReference type="InterPro" id="IPR036286">
    <property type="entry name" value="LexA/Signal_pep-like_sf"/>
</dbReference>
<evidence type="ECO:0000256" key="6">
    <source>
        <dbReference type="PIRSR" id="PIRSR600223-1"/>
    </source>
</evidence>
<dbReference type="GO" id="GO:0016020">
    <property type="term" value="C:membrane"/>
    <property type="evidence" value="ECO:0007669"/>
    <property type="project" value="UniProtKB-SubCell"/>
</dbReference>
<dbReference type="GO" id="GO:0004252">
    <property type="term" value="F:serine-type endopeptidase activity"/>
    <property type="evidence" value="ECO:0007669"/>
    <property type="project" value="InterPro"/>
</dbReference>
<accession>A0A6S6UGV2</accession>
<evidence type="ECO:0000256" key="4">
    <source>
        <dbReference type="ARBA" id="ARBA00019232"/>
    </source>
</evidence>
<name>A0A6S6UGV2_9BACT</name>
<feature type="domain" description="Peptidase S26" evidence="8">
    <location>
        <begin position="15"/>
        <end position="249"/>
    </location>
</feature>
<dbReference type="SUPFAM" id="SSF51306">
    <property type="entry name" value="LexA/Signal peptidase"/>
    <property type="match status" value="1"/>
</dbReference>
<evidence type="ECO:0000256" key="5">
    <source>
        <dbReference type="ARBA" id="ARBA00022801"/>
    </source>
</evidence>
<evidence type="ECO:0000256" key="2">
    <source>
        <dbReference type="ARBA" id="ARBA00009370"/>
    </source>
</evidence>
<evidence type="ECO:0000313" key="9">
    <source>
        <dbReference type="EMBL" id="CAA6828367.1"/>
    </source>
</evidence>
<comment type="subcellular location">
    <subcellularLocation>
        <location evidence="7">Membrane</location>
        <topology evidence="7">Single-pass type II membrane protein</topology>
    </subcellularLocation>
</comment>
<feature type="active site" evidence="6">
    <location>
        <position position="42"/>
    </location>
</feature>
<keyword evidence="7" id="KW-0812">Transmembrane</keyword>
<dbReference type="PRINTS" id="PR00727">
    <property type="entry name" value="LEADERPTASE"/>
</dbReference>
<keyword evidence="7" id="KW-0645">Protease</keyword>
<evidence type="ECO:0000256" key="3">
    <source>
        <dbReference type="ARBA" id="ARBA00013208"/>
    </source>
</evidence>
<dbReference type="GO" id="GO:0006465">
    <property type="term" value="P:signal peptide processing"/>
    <property type="evidence" value="ECO:0007669"/>
    <property type="project" value="InterPro"/>
</dbReference>
<dbReference type="InterPro" id="IPR019758">
    <property type="entry name" value="Pept_S26A_signal_pept_1_CS"/>
</dbReference>
<evidence type="ECO:0000259" key="8">
    <source>
        <dbReference type="Pfam" id="PF10502"/>
    </source>
</evidence>
<comment type="similarity">
    <text evidence="2 7">Belongs to the peptidase S26 family.</text>
</comment>
<keyword evidence="5 7" id="KW-0378">Hydrolase</keyword>
<dbReference type="EMBL" id="CACVAS010000170">
    <property type="protein sequence ID" value="CAA6828367.1"/>
    <property type="molecule type" value="Genomic_DNA"/>
</dbReference>
<keyword evidence="7" id="KW-1133">Transmembrane helix</keyword>
<dbReference type="GO" id="GO:0009003">
    <property type="term" value="F:signal peptidase activity"/>
    <property type="evidence" value="ECO:0007669"/>
    <property type="project" value="UniProtKB-EC"/>
</dbReference>
<proteinExistence type="inferred from homology"/>